<reference evidence="1 2" key="1">
    <citation type="submission" date="2024-10" db="EMBL/GenBank/DDBJ databases">
        <title>The Natural Products Discovery Center: Release of the First 8490 Sequenced Strains for Exploring Actinobacteria Biosynthetic Diversity.</title>
        <authorList>
            <person name="Kalkreuter E."/>
            <person name="Kautsar S.A."/>
            <person name="Yang D."/>
            <person name="Bader C.D."/>
            <person name="Teijaro C.N."/>
            <person name="Fluegel L."/>
            <person name="Davis C.M."/>
            <person name="Simpson J.R."/>
            <person name="Lauterbach L."/>
            <person name="Steele A.D."/>
            <person name="Gui C."/>
            <person name="Meng S."/>
            <person name="Li G."/>
            <person name="Viehrig K."/>
            <person name="Ye F."/>
            <person name="Su P."/>
            <person name="Kiefer A.F."/>
            <person name="Nichols A."/>
            <person name="Cepeda A.J."/>
            <person name="Yan W."/>
            <person name="Fan B."/>
            <person name="Jiang Y."/>
            <person name="Adhikari A."/>
            <person name="Zheng C.-J."/>
            <person name="Schuster L."/>
            <person name="Cowan T.M."/>
            <person name="Smanski M.J."/>
            <person name="Chevrette M.G."/>
            <person name="De Carvalho L.P.S."/>
            <person name="Shen B."/>
        </authorList>
    </citation>
    <scope>NUCLEOTIDE SEQUENCE [LARGE SCALE GENOMIC DNA]</scope>
    <source>
        <strain evidence="1 2">NPDC087045</strain>
    </source>
</reference>
<proteinExistence type="predicted"/>
<organism evidence="1 2">
    <name type="scientific">Herbaspirillum chlorophenolicum</name>
    <dbReference type="NCBI Taxonomy" id="211589"/>
    <lineage>
        <taxon>Bacteria</taxon>
        <taxon>Pseudomonadati</taxon>
        <taxon>Pseudomonadota</taxon>
        <taxon>Betaproteobacteria</taxon>
        <taxon>Burkholderiales</taxon>
        <taxon>Oxalobacteraceae</taxon>
        <taxon>Herbaspirillum</taxon>
    </lineage>
</organism>
<evidence type="ECO:0000313" key="1">
    <source>
        <dbReference type="EMBL" id="MFJ3046781.1"/>
    </source>
</evidence>
<protein>
    <recommendedName>
        <fullName evidence="3">Integrase</fullName>
    </recommendedName>
</protein>
<dbReference type="Proteomes" id="UP001617427">
    <property type="component" value="Unassembled WGS sequence"/>
</dbReference>
<evidence type="ECO:0008006" key="3">
    <source>
        <dbReference type="Google" id="ProtNLM"/>
    </source>
</evidence>
<dbReference type="RefSeq" id="WP_402701034.1">
    <property type="nucleotide sequence ID" value="NZ_JBIUZV010000006.1"/>
</dbReference>
<gene>
    <name evidence="1" type="ORF">ACIPEN_13205</name>
</gene>
<name>A0ABW8F0G3_9BURK</name>
<sequence>MREKSTMPTPTVTEHHLIVWERLHEFIELEKQHLAQAAPDINWSHECWSTKNWLLNRSKDQTLLFREISPAGKSRKKNMPLPADFADFCKAIVVHFQRTRGLSHMGVRVYLFDLRRVFNCFRKQGYVSPIPFLRWHFEETAQAMKEENYSGIYDACTRLQAISELIDKKQITKSPIGFQHGLTPNNRYLRYVPLIDPAREEKIRKDSEKLPSREALEAYAQCTNNPLNDDEEILLRTIDLLIVMGQRGNEIACLPLDCWVEHFLKDANGNLTLDA</sequence>
<evidence type="ECO:0000313" key="2">
    <source>
        <dbReference type="Proteomes" id="UP001617427"/>
    </source>
</evidence>
<keyword evidence="2" id="KW-1185">Reference proteome</keyword>
<accession>A0ABW8F0G3</accession>
<dbReference type="EMBL" id="JBIUZV010000006">
    <property type="protein sequence ID" value="MFJ3046781.1"/>
    <property type="molecule type" value="Genomic_DNA"/>
</dbReference>
<comment type="caution">
    <text evidence="1">The sequence shown here is derived from an EMBL/GenBank/DDBJ whole genome shotgun (WGS) entry which is preliminary data.</text>
</comment>